<name>A0A8H4W255_9HELO</name>
<dbReference type="EMBL" id="JAAMPI010000498">
    <property type="protein sequence ID" value="KAF4630897.1"/>
    <property type="molecule type" value="Genomic_DNA"/>
</dbReference>
<evidence type="ECO:0000313" key="2">
    <source>
        <dbReference type="EMBL" id="KAF4630897.1"/>
    </source>
</evidence>
<evidence type="ECO:0000313" key="3">
    <source>
        <dbReference type="Proteomes" id="UP000566819"/>
    </source>
</evidence>
<feature type="compositionally biased region" description="Polar residues" evidence="1">
    <location>
        <begin position="104"/>
        <end position="131"/>
    </location>
</feature>
<dbReference type="Proteomes" id="UP000566819">
    <property type="component" value="Unassembled WGS sequence"/>
</dbReference>
<feature type="compositionally biased region" description="Polar residues" evidence="1">
    <location>
        <begin position="158"/>
        <end position="167"/>
    </location>
</feature>
<proteinExistence type="predicted"/>
<comment type="caution">
    <text evidence="2">The sequence shown here is derived from an EMBL/GenBank/DDBJ whole genome shotgun (WGS) entry which is preliminary data.</text>
</comment>
<accession>A0A8H4W255</accession>
<organism evidence="2 3">
    <name type="scientific">Cudoniella acicularis</name>
    <dbReference type="NCBI Taxonomy" id="354080"/>
    <lineage>
        <taxon>Eukaryota</taxon>
        <taxon>Fungi</taxon>
        <taxon>Dikarya</taxon>
        <taxon>Ascomycota</taxon>
        <taxon>Pezizomycotina</taxon>
        <taxon>Leotiomycetes</taxon>
        <taxon>Helotiales</taxon>
        <taxon>Tricladiaceae</taxon>
        <taxon>Cudoniella</taxon>
    </lineage>
</organism>
<reference evidence="2 3" key="1">
    <citation type="submission" date="2020-03" db="EMBL/GenBank/DDBJ databases">
        <title>Draft Genome Sequence of Cudoniella acicularis.</title>
        <authorList>
            <person name="Buettner E."/>
            <person name="Kellner H."/>
        </authorList>
    </citation>
    <scope>NUCLEOTIDE SEQUENCE [LARGE SCALE GENOMIC DNA]</scope>
    <source>
        <strain evidence="2 3">DSM 108380</strain>
    </source>
</reference>
<feature type="compositionally biased region" description="Polar residues" evidence="1">
    <location>
        <begin position="214"/>
        <end position="223"/>
    </location>
</feature>
<feature type="compositionally biased region" description="Polar residues" evidence="1">
    <location>
        <begin position="138"/>
        <end position="150"/>
    </location>
</feature>
<dbReference type="AlphaFoldDB" id="A0A8H4W255"/>
<protein>
    <submittedName>
        <fullName evidence="2">Uncharacterized protein</fullName>
    </submittedName>
</protein>
<evidence type="ECO:0000256" key="1">
    <source>
        <dbReference type="SAM" id="MobiDB-lite"/>
    </source>
</evidence>
<feature type="region of interest" description="Disordered" evidence="1">
    <location>
        <begin position="93"/>
        <end position="244"/>
    </location>
</feature>
<gene>
    <name evidence="2" type="ORF">G7Y89_g7232</name>
</gene>
<keyword evidence="3" id="KW-1185">Reference proteome</keyword>
<sequence length="359" mass="39985">MALAQAPRGSSTQEAVGFPSGSKWGIPQLRKLNFPLQPENHPLEDLHWEYNLSKENAEVLDQLRRGFGLPEEEWLKDNIDPLYEVFYNELASMRPQPRAKEVANTRNPAVRSNTKLPSSSVGEHSSPQSKKSAAPHSAESSALKNNVSSEETPRDHNTTLAQYDKNSPPTPTPKRPRDDFTKSPSLPALPPMIARPSSTTDTAPPAPPDFPELPSSQTDSTFPGSEHDSSSQSEDEQHSQGDRPEINVTILIRILLNQICKVHGSCNGYRFSVTNDVETLVIPTCGDFPRSIPDMLVLMHYGERTYSIVDYEGKRLRMHMTEEEKFAQEVAHLLGRGNLMKSAVTSDNYDVHSCHYLSS</sequence>
<feature type="compositionally biased region" description="Basic and acidic residues" evidence="1">
    <location>
        <begin position="225"/>
        <end position="244"/>
    </location>
</feature>
<dbReference type="OrthoDB" id="5478320at2759"/>
<feature type="region of interest" description="Disordered" evidence="1">
    <location>
        <begin position="1"/>
        <end position="26"/>
    </location>
</feature>